<protein>
    <submittedName>
        <fullName evidence="5">Carbohydrate binding domain-containing protein</fullName>
    </submittedName>
</protein>
<dbReference type="Gene3D" id="2.60.40.1190">
    <property type="match status" value="1"/>
</dbReference>
<reference evidence="5 6" key="1">
    <citation type="submission" date="2023-11" db="EMBL/GenBank/DDBJ databases">
        <title>Coraliomargarita sp. nov., isolated from marine algae.</title>
        <authorList>
            <person name="Lee J.K."/>
            <person name="Baek J.H."/>
            <person name="Kim J.M."/>
            <person name="Choi D.G."/>
            <person name="Jeon C.O."/>
        </authorList>
    </citation>
    <scope>NUCLEOTIDE SEQUENCE [LARGE SCALE GENOMIC DNA]</scope>
    <source>
        <strain evidence="5 6">J2-16</strain>
    </source>
</reference>
<organism evidence="5 6">
    <name type="scientific">Coraliomargarita algicola</name>
    <dbReference type="NCBI Taxonomy" id="3092156"/>
    <lineage>
        <taxon>Bacteria</taxon>
        <taxon>Pseudomonadati</taxon>
        <taxon>Verrucomicrobiota</taxon>
        <taxon>Opitutia</taxon>
        <taxon>Puniceicoccales</taxon>
        <taxon>Coraliomargaritaceae</taxon>
        <taxon>Coraliomargarita</taxon>
    </lineage>
</organism>
<name>A0ABZ0RJ68_9BACT</name>
<accession>A0ABZ0RJ68</accession>
<dbReference type="InterPro" id="IPR003305">
    <property type="entry name" value="CenC_carb-bd"/>
</dbReference>
<dbReference type="Gene3D" id="3.20.20.80">
    <property type="entry name" value="Glycosidases"/>
    <property type="match status" value="1"/>
</dbReference>
<gene>
    <name evidence="5" type="ORF">SH580_19345</name>
</gene>
<keyword evidence="2" id="KW-0378">Hydrolase</keyword>
<feature type="domain" description="Carbohydrate-binding" evidence="4">
    <location>
        <begin position="1108"/>
        <end position="1190"/>
    </location>
</feature>
<dbReference type="InterPro" id="IPR008979">
    <property type="entry name" value="Galactose-bd-like_sf"/>
</dbReference>
<dbReference type="EMBL" id="CP138858">
    <property type="protein sequence ID" value="WPJ95577.1"/>
    <property type="molecule type" value="Genomic_DNA"/>
</dbReference>
<dbReference type="Pfam" id="PF06452">
    <property type="entry name" value="CBM9_1"/>
    <property type="match status" value="1"/>
</dbReference>
<dbReference type="Proteomes" id="UP001324993">
    <property type="component" value="Chromosome"/>
</dbReference>
<dbReference type="InterPro" id="IPR010502">
    <property type="entry name" value="Carb-bd_dom_fam9"/>
</dbReference>
<sequence length="1305" mass="144804">MPTIPAFQLGSALARQDPVFHLSSFPQKNGKDGGISLVAQPYFTVGNKAVYLRRVDARNREDKDEYVSIYIDGKEVGRFFFWGSYPDNSGYPFVEIESDPEELLTDESKEAVTYRRPYISKEGKKAVFEFSLRSLGDSQLELNWEVDSTDVLEEPRGVSPWFTVGGIYRENQILFGEQEIVVPTREELVAGDVVTKVEGDFRFSPGDPAGAYSIRLDGIKGQVTQALTESGRYGWIFRGEYRTAGRVVIDLGEGQLRDEETPPSVAGHDFWALDGLHVPLSPVRNLWPNPSFEQGLRYWNWTGGGAKYDPAHGRRFHLVADGLFGPNALGMRKEQSSSAGLQSLPIPLEAGKTYTLSFYAKSEKPTKLNLAFASAASGGKFRGKYGIVFGDSGTPEATYSLTEEWQRYSRTFVADGAGLTLTISGKENTLIDGVQLESGAIATAFITDPLDGYFVTSDPDNSLVKGEDFGAAFRVVGQPGVIGEVVLSIKNPYREVLYQEVLSVTIPESGVVTQALGVDADTVGEGVFVVRADFSVDGFDTYTDYYRFSILDPLSNTHATKDLFGTMTNSMARIGRGDDLGARFRDWGFGSTSWGVTLDQVDDGILPAMEKRYGISNYFNTTIPRREESAKVLYGYKKWDAVTPELEALIEETAYEKVKRYDPAQYNTWHFGNEEESSSLPGSGRFDEYFKAQSAAARGVKRANPDALFAPTNGTSGYSKLRGYDAMEGYLKASVKHNFKYDVVSVHPYWNIDKGSLSDNDLDEETARLIEQMGRYGYGEETPIFFTELFNVPEVYFPAWGALGWADQYKAGKLSYDFGNREVIQAASAARLWVISLKYWPQLRSTNIWLPKPFVDYHLSPLLISKAANTLGHRFFDVDFYADIKPIAGIRGYSFKRADGQAIAAIWCVDTDVENGLKEGPMIEVNFEQAVHFFDLMGNPRHAEADADGVVRIPLTPMPLLIEAADVSKLTASLLAAQTSDAASALSVAVAPTLEGEVHVELKNLTGREQAGVVTVGGTALPYVLQGEETQSMRVPGGSSSVEFGKKYQWQGQIEVQPQDGHGLQQAWDMDYFYVPKTAGMPDWADVPSIEIDNRRVSQKYEGLLPEGDQVTLFRMAWDDANLYLRVEVQDDVFVVDPKVWQRPTAWNELWLNDGALEVYFDTAADARSNSEKTYDNDDYRYDFSISRTGESGPGEVNRFRAVNHQLAQGLDMPSKEEASESIICDFEITETGYAYTIVFGQRYLEPLMLEAGKIGGMGLYIHDKDNTDSIGCPKGQSLATEPGAHCDYNPQLWPLMILSESSVK</sequence>
<keyword evidence="6" id="KW-1185">Reference proteome</keyword>
<dbReference type="InterPro" id="IPR017853">
    <property type="entry name" value="GH"/>
</dbReference>
<dbReference type="SUPFAM" id="SSF49785">
    <property type="entry name" value="Galactose-binding domain-like"/>
    <property type="match status" value="1"/>
</dbReference>
<feature type="domain" description="CBM-cenC" evidence="3">
    <location>
        <begin position="286"/>
        <end position="416"/>
    </location>
</feature>
<evidence type="ECO:0000313" key="5">
    <source>
        <dbReference type="EMBL" id="WPJ95577.1"/>
    </source>
</evidence>
<dbReference type="SUPFAM" id="SSF49344">
    <property type="entry name" value="CBD9-like"/>
    <property type="match status" value="1"/>
</dbReference>
<comment type="similarity">
    <text evidence="1">Belongs to the glycosyl hydrolase 10 (cellulase F) family.</text>
</comment>
<evidence type="ECO:0000259" key="3">
    <source>
        <dbReference type="Pfam" id="PF02018"/>
    </source>
</evidence>
<dbReference type="SUPFAM" id="SSF51445">
    <property type="entry name" value="(Trans)glycosidases"/>
    <property type="match status" value="1"/>
</dbReference>
<evidence type="ECO:0000256" key="2">
    <source>
        <dbReference type="ARBA" id="ARBA00022801"/>
    </source>
</evidence>
<evidence type="ECO:0000313" key="6">
    <source>
        <dbReference type="Proteomes" id="UP001324993"/>
    </source>
</evidence>
<dbReference type="RefSeq" id="WP_319832456.1">
    <property type="nucleotide sequence ID" value="NZ_CP138858.1"/>
</dbReference>
<evidence type="ECO:0000256" key="1">
    <source>
        <dbReference type="ARBA" id="ARBA00007495"/>
    </source>
</evidence>
<dbReference type="Pfam" id="PF02018">
    <property type="entry name" value="CBM_4_9"/>
    <property type="match status" value="1"/>
</dbReference>
<evidence type="ECO:0000259" key="4">
    <source>
        <dbReference type="Pfam" id="PF06452"/>
    </source>
</evidence>
<proteinExistence type="inferred from homology"/>
<dbReference type="Gene3D" id="2.60.120.260">
    <property type="entry name" value="Galactose-binding domain-like"/>
    <property type="match status" value="1"/>
</dbReference>